<gene>
    <name evidence="2" type="ORF">N7505_010884</name>
</gene>
<comment type="caution">
    <text evidence="2">The sequence shown here is derived from an EMBL/GenBank/DDBJ whole genome shotgun (WGS) entry which is preliminary data.</text>
</comment>
<accession>A0ABQ8W614</accession>
<proteinExistence type="predicted"/>
<evidence type="ECO:0000256" key="1">
    <source>
        <dbReference type="SAM" id="MobiDB-lite"/>
    </source>
</evidence>
<evidence type="ECO:0000313" key="3">
    <source>
        <dbReference type="Proteomes" id="UP001220256"/>
    </source>
</evidence>
<evidence type="ECO:0000313" key="2">
    <source>
        <dbReference type="EMBL" id="KAJ5255733.1"/>
    </source>
</evidence>
<feature type="region of interest" description="Disordered" evidence="1">
    <location>
        <begin position="226"/>
        <end position="248"/>
    </location>
</feature>
<protein>
    <submittedName>
        <fullName evidence="2">Uncharacterized protein</fullName>
    </submittedName>
</protein>
<name>A0ABQ8W614_PENCH</name>
<sequence length="248" mass="28177">MDKYASHLDGMNRLAQWMLARPEQRDNGDLPYHDKIVYDESGKFVMPPSDVRLSDALVVLPADFDSAGDIKPTRWPTGDNVILWAFGLPFLPVYADYYVLTGSRWRHQLWLIDRKTRHESLPTHSLQFGQFLASVPAISSANELHLDFDSSEYDFRFNHTDLVAVFLPDGITLTALPNIVGLRPQSGPNALLVMDRPGLIFENEWTQAAQQYTRTPHLRLRVTTEGTHVTTDRSKMPTQKAVEVTKSQ</sequence>
<dbReference type="EMBL" id="JAPVEB010000010">
    <property type="protein sequence ID" value="KAJ5255733.1"/>
    <property type="molecule type" value="Genomic_DNA"/>
</dbReference>
<reference evidence="2 3" key="1">
    <citation type="journal article" date="2023" name="IMA Fungus">
        <title>Comparative genomic study of the Penicillium genus elucidates a diverse pangenome and 15 lateral gene transfer events.</title>
        <authorList>
            <person name="Petersen C."/>
            <person name="Sorensen T."/>
            <person name="Nielsen M.R."/>
            <person name="Sondergaard T.E."/>
            <person name="Sorensen J.L."/>
            <person name="Fitzpatrick D.A."/>
            <person name="Frisvad J.C."/>
            <person name="Nielsen K.L."/>
        </authorList>
    </citation>
    <scope>NUCLEOTIDE SEQUENCE [LARGE SCALE GENOMIC DNA]</scope>
    <source>
        <strain evidence="2 3">IBT 3361</strain>
    </source>
</reference>
<organism evidence="2 3">
    <name type="scientific">Penicillium chrysogenum</name>
    <name type="common">Penicillium notatum</name>
    <dbReference type="NCBI Taxonomy" id="5076"/>
    <lineage>
        <taxon>Eukaryota</taxon>
        <taxon>Fungi</taxon>
        <taxon>Dikarya</taxon>
        <taxon>Ascomycota</taxon>
        <taxon>Pezizomycotina</taxon>
        <taxon>Eurotiomycetes</taxon>
        <taxon>Eurotiomycetidae</taxon>
        <taxon>Eurotiales</taxon>
        <taxon>Aspergillaceae</taxon>
        <taxon>Penicillium</taxon>
        <taxon>Penicillium chrysogenum species complex</taxon>
    </lineage>
</organism>
<dbReference type="Proteomes" id="UP001220256">
    <property type="component" value="Unassembled WGS sequence"/>
</dbReference>
<keyword evidence="3" id="KW-1185">Reference proteome</keyword>